<dbReference type="Proteomes" id="UP000249464">
    <property type="component" value="Unassembled WGS sequence"/>
</dbReference>
<protein>
    <submittedName>
        <fullName evidence="1">BQ5605_C023g09599 protein</fullName>
    </submittedName>
</protein>
<name>A0A2X0PKM4_9BASI</name>
<accession>A0A2X0PKM4</accession>
<organism evidence="1 2">
    <name type="scientific">Microbotryum silenes-dioicae</name>
    <dbReference type="NCBI Taxonomy" id="796604"/>
    <lineage>
        <taxon>Eukaryota</taxon>
        <taxon>Fungi</taxon>
        <taxon>Dikarya</taxon>
        <taxon>Basidiomycota</taxon>
        <taxon>Pucciniomycotina</taxon>
        <taxon>Microbotryomycetes</taxon>
        <taxon>Microbotryales</taxon>
        <taxon>Microbotryaceae</taxon>
        <taxon>Microbotryum</taxon>
    </lineage>
</organism>
<keyword evidence="2" id="KW-1185">Reference proteome</keyword>
<sequence>MQLLSRFFRKRSADNTDDRMKQLAKLSGARLQQAKTAVRILIDLWHFFDRIYVSKKHGAAKAFARLRRKTSAFLPRHSTTVSDIVNPLLYTPSTETFGIVPVVQSPTAQMRFLIQPYQVERGTLRLEPVKWSPRNLLQNNTPAIQHMQSRLPTDLAGYLSSKVRLGAPQNLRIFEITNGLDIFYKMPEHINTWASRWSSLANAQATMNMGGNDVRVIQALLTDPSRGRDVSMLAAKPLLGHKPPVLGRLTEIEVDASNPPTSSIRPFVATASSDAGSSADLGTSSALTRAGTTKGARHCRFCGQTTCRLKGSKLSDDGSVTGCEGACLDCGKPFGLTDEMDPNDPQSRRFCRGLTRAEMNGRARHQKKCHNFVAS</sequence>
<reference evidence="1 2" key="1">
    <citation type="submission" date="2016-11" db="EMBL/GenBank/DDBJ databases">
        <authorList>
            <person name="Jaros S."/>
            <person name="Januszkiewicz K."/>
            <person name="Wedrychowicz H."/>
        </authorList>
    </citation>
    <scope>NUCLEOTIDE SEQUENCE [LARGE SCALE GENOMIC DNA]</scope>
</reference>
<dbReference type="EMBL" id="FQNC01000085">
    <property type="protein sequence ID" value="SGZ23564.1"/>
    <property type="molecule type" value="Genomic_DNA"/>
</dbReference>
<evidence type="ECO:0000313" key="1">
    <source>
        <dbReference type="EMBL" id="SGZ23564.1"/>
    </source>
</evidence>
<gene>
    <name evidence="1" type="primary">BQ5605_C023g09599</name>
    <name evidence="1" type="ORF">BQ5605_C023G09599</name>
</gene>
<evidence type="ECO:0000313" key="2">
    <source>
        <dbReference type="Proteomes" id="UP000249464"/>
    </source>
</evidence>
<dbReference type="AlphaFoldDB" id="A0A2X0PKM4"/>
<proteinExistence type="predicted"/>